<protein>
    <submittedName>
        <fullName evidence="1 2">Uncharacterized protein</fullName>
    </submittedName>
</protein>
<dbReference type="CTD" id="8240348"/>
<evidence type="ECO:0000313" key="1">
    <source>
        <dbReference type="EMBL" id="EEB12688.1"/>
    </source>
</evidence>
<organism>
    <name type="scientific">Pediculus humanus subsp. corporis</name>
    <name type="common">Body louse</name>
    <dbReference type="NCBI Taxonomy" id="121224"/>
    <lineage>
        <taxon>Eukaryota</taxon>
        <taxon>Metazoa</taxon>
        <taxon>Ecdysozoa</taxon>
        <taxon>Arthropoda</taxon>
        <taxon>Hexapoda</taxon>
        <taxon>Insecta</taxon>
        <taxon>Pterygota</taxon>
        <taxon>Neoptera</taxon>
        <taxon>Paraneoptera</taxon>
        <taxon>Psocodea</taxon>
        <taxon>Troctomorpha</taxon>
        <taxon>Phthiraptera</taxon>
        <taxon>Anoplura</taxon>
        <taxon>Pediculidae</taxon>
        <taxon>Pediculus</taxon>
    </lineage>
</organism>
<dbReference type="InParanoid" id="E0VH32"/>
<dbReference type="HOGENOM" id="CLU_1054891_0_0_1"/>
<reference evidence="1" key="1">
    <citation type="submission" date="2007-04" db="EMBL/GenBank/DDBJ databases">
        <title>Annotation of Pediculus humanus corporis strain USDA.</title>
        <authorList>
            <person name="Kirkness E."/>
            <person name="Hannick L."/>
            <person name="Hass B."/>
            <person name="Bruggner R."/>
            <person name="Lawson D."/>
            <person name="Bidwell S."/>
            <person name="Joardar V."/>
            <person name="Caler E."/>
            <person name="Walenz B."/>
            <person name="Inman J."/>
            <person name="Schobel S."/>
            <person name="Galinsky K."/>
            <person name="Amedeo P."/>
            <person name="Strausberg R."/>
        </authorList>
    </citation>
    <scope>NUCLEOTIDE SEQUENCE</scope>
    <source>
        <strain evidence="1">USDA</strain>
    </source>
</reference>
<evidence type="ECO:0000313" key="3">
    <source>
        <dbReference type="Proteomes" id="UP000009046"/>
    </source>
</evidence>
<proteinExistence type="predicted"/>
<reference evidence="1" key="2">
    <citation type="submission" date="2007-04" db="EMBL/GenBank/DDBJ databases">
        <title>The genome of the human body louse.</title>
        <authorList>
            <consortium name="The Human Body Louse Genome Consortium"/>
            <person name="Kirkness E."/>
            <person name="Walenz B."/>
            <person name="Hass B."/>
            <person name="Bruggner R."/>
            <person name="Strausberg R."/>
        </authorList>
    </citation>
    <scope>NUCLEOTIDE SEQUENCE</scope>
    <source>
        <strain evidence="1">USDA</strain>
    </source>
</reference>
<dbReference type="RefSeq" id="XP_002425426.1">
    <property type="nucleotide sequence ID" value="XM_002425381.1"/>
</dbReference>
<evidence type="ECO:0000313" key="2">
    <source>
        <dbReference type="EnsemblMetazoa" id="PHUM200120-PA"/>
    </source>
</evidence>
<dbReference type="VEuPathDB" id="VectorBase:PHUM200120"/>
<name>E0VH32_PEDHC</name>
<dbReference type="EnsemblMetazoa" id="PHUM200120-RA">
    <property type="protein sequence ID" value="PHUM200120-PA"/>
    <property type="gene ID" value="PHUM200120"/>
</dbReference>
<accession>E0VH32</accession>
<dbReference type="KEGG" id="phu:Phum_PHUM200120"/>
<reference evidence="2" key="3">
    <citation type="submission" date="2020-05" db="UniProtKB">
        <authorList>
            <consortium name="EnsemblMetazoa"/>
        </authorList>
    </citation>
    <scope>IDENTIFICATION</scope>
    <source>
        <strain evidence="2">USDA</strain>
    </source>
</reference>
<dbReference type="EMBL" id="DS235157">
    <property type="protein sequence ID" value="EEB12688.1"/>
    <property type="molecule type" value="Genomic_DNA"/>
</dbReference>
<dbReference type="OrthoDB" id="8192658at2759"/>
<gene>
    <name evidence="2" type="primary">8240348</name>
    <name evidence="1" type="ORF">Phum_PHUM200120</name>
</gene>
<dbReference type="Proteomes" id="UP000009046">
    <property type="component" value="Unassembled WGS sequence"/>
</dbReference>
<dbReference type="EMBL" id="AAZO01002319">
    <property type="status" value="NOT_ANNOTATED_CDS"/>
    <property type="molecule type" value="Genomic_DNA"/>
</dbReference>
<sequence>MSKSPTLFSSDDEDEERELEEKLLKKFQKMLHGIPPPSTITLSKLTASEILAKYKENINLIGTNETTFKSSRRNQNKTPLVYYHNSSKVSEDIAYLSQKVVSRYVYFETMSSCNIWFDSSLPKNNVLQQQSRKYVNGKSPGSRLSHLAKKKRLFSLENLQKLEDSSKKHIIEIEKPNMNKRSFISNCMVEFEKRNSFKKALFVNSDDDDDEKEEGPKPKRFFSSQQEIISNKTMPINNYRQNWFSQFDNSPNILERRRPNRIKR</sequence>
<dbReference type="GeneID" id="8240348"/>
<dbReference type="AlphaFoldDB" id="E0VH32"/>
<keyword evidence="3" id="KW-1185">Reference proteome</keyword>